<evidence type="ECO:0000313" key="4">
    <source>
        <dbReference type="Proteomes" id="UP000321393"/>
    </source>
</evidence>
<name>A0A5D3CQ41_CUCMM</name>
<evidence type="ECO:0000313" key="2">
    <source>
        <dbReference type="EMBL" id="KAA0032059.1"/>
    </source>
</evidence>
<dbReference type="Proteomes" id="UP000321947">
    <property type="component" value="Unassembled WGS sequence"/>
</dbReference>
<protein>
    <recommendedName>
        <fullName evidence="6">Envelope-like protein</fullName>
    </recommendedName>
</protein>
<accession>A0A5D3CQ41</accession>
<evidence type="ECO:0008006" key="6">
    <source>
        <dbReference type="Google" id="ProtNLM"/>
    </source>
</evidence>
<evidence type="ECO:0000313" key="5">
    <source>
        <dbReference type="Proteomes" id="UP000321947"/>
    </source>
</evidence>
<gene>
    <name evidence="3" type="ORF">E5676_scaffold299G00370</name>
    <name evidence="2" type="ORF">E6C27_scaffold223G00230</name>
</gene>
<dbReference type="EMBL" id="SSTD01009863">
    <property type="protein sequence ID" value="TYK13560.1"/>
    <property type="molecule type" value="Genomic_DNA"/>
</dbReference>
<evidence type="ECO:0000313" key="3">
    <source>
        <dbReference type="EMBL" id="TYK13560.1"/>
    </source>
</evidence>
<feature type="region of interest" description="Disordered" evidence="1">
    <location>
        <begin position="36"/>
        <end position="72"/>
    </location>
</feature>
<evidence type="ECO:0000256" key="1">
    <source>
        <dbReference type="SAM" id="MobiDB-lite"/>
    </source>
</evidence>
<dbReference type="Proteomes" id="UP000321393">
    <property type="component" value="Unassembled WGS sequence"/>
</dbReference>
<organism evidence="3 5">
    <name type="scientific">Cucumis melo var. makuwa</name>
    <name type="common">Oriental melon</name>
    <dbReference type="NCBI Taxonomy" id="1194695"/>
    <lineage>
        <taxon>Eukaryota</taxon>
        <taxon>Viridiplantae</taxon>
        <taxon>Streptophyta</taxon>
        <taxon>Embryophyta</taxon>
        <taxon>Tracheophyta</taxon>
        <taxon>Spermatophyta</taxon>
        <taxon>Magnoliopsida</taxon>
        <taxon>eudicotyledons</taxon>
        <taxon>Gunneridae</taxon>
        <taxon>Pentapetalae</taxon>
        <taxon>rosids</taxon>
        <taxon>fabids</taxon>
        <taxon>Cucurbitales</taxon>
        <taxon>Cucurbitaceae</taxon>
        <taxon>Benincaseae</taxon>
        <taxon>Cucumis</taxon>
    </lineage>
</organism>
<dbReference type="AlphaFoldDB" id="A0A5D3CQ41"/>
<sequence length="144" mass="15584">MVNTRKGNYAAKSFEDVHEAQISKTFMHGAHVFKRPHKPVQEEVGSKGPATDAENAPSASETHISDMDSDDLDNGQLARLKARHLKVCFVPTPGLHHTLNVEPGPSHDSSPVRSSITDNTTTSGQHIDPTPAPTDESIAIKEKT</sequence>
<feature type="compositionally biased region" description="Polar residues" evidence="1">
    <location>
        <begin position="107"/>
        <end position="125"/>
    </location>
</feature>
<feature type="region of interest" description="Disordered" evidence="1">
    <location>
        <begin position="94"/>
        <end position="144"/>
    </location>
</feature>
<dbReference type="EMBL" id="SSTE01021882">
    <property type="protein sequence ID" value="KAA0032059.1"/>
    <property type="molecule type" value="Genomic_DNA"/>
</dbReference>
<comment type="caution">
    <text evidence="3">The sequence shown here is derived from an EMBL/GenBank/DDBJ whole genome shotgun (WGS) entry which is preliminary data.</text>
</comment>
<reference evidence="4 5" key="1">
    <citation type="submission" date="2019-08" db="EMBL/GenBank/DDBJ databases">
        <title>Draft genome sequences of two oriental melons (Cucumis melo L. var makuwa).</title>
        <authorList>
            <person name="Kwon S.-Y."/>
        </authorList>
    </citation>
    <scope>NUCLEOTIDE SEQUENCE [LARGE SCALE GENOMIC DNA]</scope>
    <source>
        <strain evidence="5">cv. Chang Bougi</strain>
        <strain evidence="4">cv. SW 3</strain>
        <tissue evidence="3">Leaf</tissue>
    </source>
</reference>
<proteinExistence type="predicted"/>